<comment type="similarity">
    <text evidence="1">Belongs to the 'phage' integrase family.</text>
</comment>
<evidence type="ECO:0000259" key="6">
    <source>
        <dbReference type="PROSITE" id="PS51898"/>
    </source>
</evidence>
<keyword evidence="9" id="KW-1185">Reference proteome</keyword>
<keyword evidence="2" id="KW-0229">DNA integration</keyword>
<dbReference type="InterPro" id="IPR044068">
    <property type="entry name" value="CB"/>
</dbReference>
<dbReference type="PANTHER" id="PTHR30349:SF64">
    <property type="entry name" value="PROPHAGE INTEGRASE INTD-RELATED"/>
    <property type="match status" value="1"/>
</dbReference>
<evidence type="ECO:0000256" key="2">
    <source>
        <dbReference type="ARBA" id="ARBA00022908"/>
    </source>
</evidence>
<evidence type="ECO:0000256" key="1">
    <source>
        <dbReference type="ARBA" id="ARBA00008857"/>
    </source>
</evidence>
<dbReference type="STRING" id="521013.SAMN04488567_3477"/>
<dbReference type="SUPFAM" id="SSF56349">
    <property type="entry name" value="DNA breaking-rejoining enzymes"/>
    <property type="match status" value="1"/>
</dbReference>
<proteinExistence type="inferred from homology"/>
<gene>
    <name evidence="8" type="ORF">SAMN04488567_3477</name>
</gene>
<organism evidence="8 9">
    <name type="scientific">Limimaricola pyoseonensis</name>
    <dbReference type="NCBI Taxonomy" id="521013"/>
    <lineage>
        <taxon>Bacteria</taxon>
        <taxon>Pseudomonadati</taxon>
        <taxon>Pseudomonadota</taxon>
        <taxon>Alphaproteobacteria</taxon>
        <taxon>Rhodobacterales</taxon>
        <taxon>Paracoccaceae</taxon>
        <taxon>Limimaricola</taxon>
    </lineage>
</organism>
<dbReference type="Pfam" id="PF00589">
    <property type="entry name" value="Phage_integrase"/>
    <property type="match status" value="1"/>
</dbReference>
<dbReference type="Proteomes" id="UP000198922">
    <property type="component" value="Unassembled WGS sequence"/>
</dbReference>
<evidence type="ECO:0000256" key="3">
    <source>
        <dbReference type="ARBA" id="ARBA00023125"/>
    </source>
</evidence>
<accession>A0A1G7IIE7</accession>
<sequence length="323" mass="36731">MQQRRDCPMPTPPKTVADACQSWLKTCERNELERATLKAYRSHVTIHIEPRLGAVVLAVLSRSQVRDFMYDLLDAGVSRAQVKKVMVSLRSILSEAMEREWVEHNVATDVKLKRQTRTAGDGKVIPTKDEIRLIIDKAPASHRVMFITAIFTGMRISELRGLSWAGVDFDRRMIRVTQRADEFQQIGAPKSRAGRREIPMAPMVHDALLAWRDEVVESKLDLVFPNSKGKVQSYSNINNRVYRPMMRELGLVDEAGLPRFGFHSLRHAAASLFIEQGWNPKKIQTIIGHASITMTMDTYGHLFESADDDIALFEKMERDLMAA</sequence>
<reference evidence="9" key="1">
    <citation type="submission" date="2016-10" db="EMBL/GenBank/DDBJ databases">
        <authorList>
            <person name="Varghese N."/>
            <person name="Submissions S."/>
        </authorList>
    </citation>
    <scope>NUCLEOTIDE SEQUENCE [LARGE SCALE GENOMIC DNA]</scope>
    <source>
        <strain evidence="9">DSM 21424</strain>
    </source>
</reference>
<dbReference type="EMBL" id="FNAT01000007">
    <property type="protein sequence ID" value="SDF12385.1"/>
    <property type="molecule type" value="Genomic_DNA"/>
</dbReference>
<evidence type="ECO:0000313" key="8">
    <source>
        <dbReference type="EMBL" id="SDF12385.1"/>
    </source>
</evidence>
<dbReference type="CDD" id="cd01189">
    <property type="entry name" value="INT_ICEBs1_C_like"/>
    <property type="match status" value="1"/>
</dbReference>
<evidence type="ECO:0000256" key="5">
    <source>
        <dbReference type="PROSITE-ProRule" id="PRU01248"/>
    </source>
</evidence>
<dbReference type="GO" id="GO:0015074">
    <property type="term" value="P:DNA integration"/>
    <property type="evidence" value="ECO:0007669"/>
    <property type="project" value="UniProtKB-KW"/>
</dbReference>
<evidence type="ECO:0000259" key="7">
    <source>
        <dbReference type="PROSITE" id="PS51900"/>
    </source>
</evidence>
<dbReference type="PROSITE" id="PS51900">
    <property type="entry name" value="CB"/>
    <property type="match status" value="1"/>
</dbReference>
<dbReference type="PROSITE" id="PS51898">
    <property type="entry name" value="TYR_RECOMBINASE"/>
    <property type="match status" value="1"/>
</dbReference>
<feature type="domain" description="Core-binding (CB)" evidence="7">
    <location>
        <begin position="14"/>
        <end position="97"/>
    </location>
</feature>
<keyword evidence="4" id="KW-0233">DNA recombination</keyword>
<dbReference type="GO" id="GO:0003677">
    <property type="term" value="F:DNA binding"/>
    <property type="evidence" value="ECO:0007669"/>
    <property type="project" value="UniProtKB-UniRule"/>
</dbReference>
<dbReference type="PANTHER" id="PTHR30349">
    <property type="entry name" value="PHAGE INTEGRASE-RELATED"/>
    <property type="match status" value="1"/>
</dbReference>
<dbReference type="AlphaFoldDB" id="A0A1G7IIE7"/>
<evidence type="ECO:0000313" key="9">
    <source>
        <dbReference type="Proteomes" id="UP000198922"/>
    </source>
</evidence>
<dbReference type="InterPro" id="IPR011010">
    <property type="entry name" value="DNA_brk_join_enz"/>
</dbReference>
<dbReference type="InterPro" id="IPR010998">
    <property type="entry name" value="Integrase_recombinase_N"/>
</dbReference>
<protein>
    <submittedName>
        <fullName evidence="8">Site-specific recombinase XerD</fullName>
    </submittedName>
</protein>
<dbReference type="Gene3D" id="1.10.150.130">
    <property type="match status" value="1"/>
</dbReference>
<dbReference type="GO" id="GO:0006310">
    <property type="term" value="P:DNA recombination"/>
    <property type="evidence" value="ECO:0007669"/>
    <property type="project" value="UniProtKB-KW"/>
</dbReference>
<dbReference type="InterPro" id="IPR002104">
    <property type="entry name" value="Integrase_catalytic"/>
</dbReference>
<feature type="domain" description="Tyr recombinase" evidence="6">
    <location>
        <begin position="121"/>
        <end position="312"/>
    </location>
</feature>
<name>A0A1G7IIE7_9RHOB</name>
<dbReference type="Gene3D" id="1.10.443.10">
    <property type="entry name" value="Intergrase catalytic core"/>
    <property type="match status" value="1"/>
</dbReference>
<evidence type="ECO:0000256" key="4">
    <source>
        <dbReference type="ARBA" id="ARBA00023172"/>
    </source>
</evidence>
<dbReference type="InterPro" id="IPR013762">
    <property type="entry name" value="Integrase-like_cat_sf"/>
</dbReference>
<dbReference type="InterPro" id="IPR050090">
    <property type="entry name" value="Tyrosine_recombinase_XerCD"/>
</dbReference>
<keyword evidence="3 5" id="KW-0238">DNA-binding</keyword>